<dbReference type="Proteomes" id="UP000050509">
    <property type="component" value="Unassembled WGS sequence"/>
</dbReference>
<dbReference type="AlphaFoldDB" id="A0A0P9D6M8"/>
<dbReference type="SUPFAM" id="SSF51445">
    <property type="entry name" value="(Trans)glycosidases"/>
    <property type="match status" value="1"/>
</dbReference>
<gene>
    <name evidence="1" type="ORF">SE17_24540</name>
</gene>
<reference evidence="1 2" key="1">
    <citation type="submission" date="2015-09" db="EMBL/GenBank/DDBJ databases">
        <title>Draft genome sequence of Kouleothrix aurantiaca JCM 19913.</title>
        <authorList>
            <person name="Hemp J."/>
        </authorList>
    </citation>
    <scope>NUCLEOTIDE SEQUENCE [LARGE SCALE GENOMIC DNA]</scope>
    <source>
        <strain evidence="1 2">COM-B</strain>
    </source>
</reference>
<name>A0A0P9D6M8_9CHLR</name>
<evidence type="ECO:0008006" key="3">
    <source>
        <dbReference type="Google" id="ProtNLM"/>
    </source>
</evidence>
<evidence type="ECO:0000313" key="2">
    <source>
        <dbReference type="Proteomes" id="UP000050509"/>
    </source>
</evidence>
<keyword evidence="2" id="KW-1185">Reference proteome</keyword>
<protein>
    <recommendedName>
        <fullName evidence="3">Asl1-like glycosyl hydrolase catalytic domain-containing protein</fullName>
    </recommendedName>
</protein>
<dbReference type="InterPro" id="IPR017853">
    <property type="entry name" value="GH"/>
</dbReference>
<dbReference type="EMBL" id="LJCR01001185">
    <property type="protein sequence ID" value="KPV50852.1"/>
    <property type="molecule type" value="Genomic_DNA"/>
</dbReference>
<evidence type="ECO:0000313" key="1">
    <source>
        <dbReference type="EMBL" id="KPV50852.1"/>
    </source>
</evidence>
<accession>A0A0P9D6M8</accession>
<comment type="caution">
    <text evidence="1">The sequence shown here is derived from an EMBL/GenBank/DDBJ whole genome shotgun (WGS) entry which is preliminary data.</text>
</comment>
<dbReference type="PATRIC" id="fig|186479.3.peg.813"/>
<organism evidence="1 2">
    <name type="scientific">Kouleothrix aurantiaca</name>
    <dbReference type="NCBI Taxonomy" id="186479"/>
    <lineage>
        <taxon>Bacteria</taxon>
        <taxon>Bacillati</taxon>
        <taxon>Chloroflexota</taxon>
        <taxon>Chloroflexia</taxon>
        <taxon>Chloroflexales</taxon>
        <taxon>Roseiflexineae</taxon>
        <taxon>Roseiflexaceae</taxon>
        <taxon>Kouleothrix</taxon>
    </lineage>
</organism>
<dbReference type="Gene3D" id="3.20.20.80">
    <property type="entry name" value="Glycosidases"/>
    <property type="match status" value="1"/>
</dbReference>
<proteinExistence type="predicted"/>
<feature type="non-terminal residue" evidence="1">
    <location>
        <position position="1"/>
    </location>
</feature>
<sequence length="413" mass="46367">FYECNSNPDFPNQPNYVAQDAMGRLLANAGVRWVRLEFSAEGDVHVNFAKYDYFIGTVAPRYGLKVLGLLTTNSIARFKDGMYYPYKLNLDTANLFDQQFGYSLNQYMIDWLNEALRVAGHYSGSTPGAGRVHAFELFNEMNRLLGDGTGLPAGIDYAGLNPQYVARMHAKFYRVCKNTDGSQPAALCPSDTQIILGGLHPKGTSARRNANQPETFTYTDEQYLQEMYASGFTDFKNNQNNLPPWRGTYPLEGVGFHPYPEEIMMTIQGVYEDVYLKIAPRLNQMRAMLGNVGDQGRPFWITEIGYNIAFYKNRGPLAPSKQADFMREVYTPLAVRGDVANVFWFKYEDFPPADGPDAQMWGIVRIPFTAGACEGGACYATNGEPELVRPAYLVYRELAGLPIMRTYLPLAGN</sequence>